<organism evidence="2 3">
    <name type="scientific">Chloebia gouldiae</name>
    <name type="common">Gouldian finch</name>
    <name type="synonym">Erythrura gouldiae</name>
    <dbReference type="NCBI Taxonomy" id="44316"/>
    <lineage>
        <taxon>Eukaryota</taxon>
        <taxon>Metazoa</taxon>
        <taxon>Chordata</taxon>
        <taxon>Craniata</taxon>
        <taxon>Vertebrata</taxon>
        <taxon>Euteleostomi</taxon>
        <taxon>Archelosauria</taxon>
        <taxon>Archosauria</taxon>
        <taxon>Dinosauria</taxon>
        <taxon>Saurischia</taxon>
        <taxon>Theropoda</taxon>
        <taxon>Coelurosauria</taxon>
        <taxon>Aves</taxon>
        <taxon>Neognathae</taxon>
        <taxon>Neoaves</taxon>
        <taxon>Telluraves</taxon>
        <taxon>Australaves</taxon>
        <taxon>Passeriformes</taxon>
        <taxon>Passeroidea</taxon>
        <taxon>Passeridae</taxon>
        <taxon>Chloebia</taxon>
    </lineage>
</organism>
<sequence length="87" mass="9413">MLPREHGIGISRGRKKPDPASPELRLGAAPSGGMESRILQPLPTIPSWKKQRHAVLPRNCRAACQKTRAGAEPDNFGAGDNFTSEPE</sequence>
<evidence type="ECO:0000313" key="2">
    <source>
        <dbReference type="EMBL" id="RLV87476.1"/>
    </source>
</evidence>
<name>A0A3L8RW41_CHLGU</name>
<feature type="region of interest" description="Disordered" evidence="1">
    <location>
        <begin position="1"/>
        <end position="39"/>
    </location>
</feature>
<feature type="region of interest" description="Disordered" evidence="1">
    <location>
        <begin position="66"/>
        <end position="87"/>
    </location>
</feature>
<evidence type="ECO:0000256" key="1">
    <source>
        <dbReference type="SAM" id="MobiDB-lite"/>
    </source>
</evidence>
<dbReference type="EMBL" id="QUSF01000199">
    <property type="protein sequence ID" value="RLV87476.1"/>
    <property type="molecule type" value="Genomic_DNA"/>
</dbReference>
<proteinExistence type="predicted"/>
<gene>
    <name evidence="2" type="ORF">DV515_00015664</name>
</gene>
<evidence type="ECO:0000313" key="3">
    <source>
        <dbReference type="Proteomes" id="UP000276834"/>
    </source>
</evidence>
<accession>A0A3L8RW41</accession>
<reference evidence="2 3" key="1">
    <citation type="journal article" date="2018" name="Proc. R. Soc. B">
        <title>A non-coding region near Follistatin controls head colour polymorphism in the Gouldian finch.</title>
        <authorList>
            <person name="Toomey M.B."/>
            <person name="Marques C.I."/>
            <person name="Andrade P."/>
            <person name="Araujo P.M."/>
            <person name="Sabatino S."/>
            <person name="Gazda M.A."/>
            <person name="Afonso S."/>
            <person name="Lopes R.J."/>
            <person name="Corbo J.C."/>
            <person name="Carneiro M."/>
        </authorList>
    </citation>
    <scope>NUCLEOTIDE SEQUENCE [LARGE SCALE GENOMIC DNA]</scope>
    <source>
        <strain evidence="2">Red01</strain>
        <tissue evidence="2">Muscle</tissue>
    </source>
</reference>
<comment type="caution">
    <text evidence="2">The sequence shown here is derived from an EMBL/GenBank/DDBJ whole genome shotgun (WGS) entry which is preliminary data.</text>
</comment>
<keyword evidence="3" id="KW-1185">Reference proteome</keyword>
<protein>
    <submittedName>
        <fullName evidence="2">Uncharacterized protein</fullName>
    </submittedName>
</protein>
<dbReference type="Proteomes" id="UP000276834">
    <property type="component" value="Unassembled WGS sequence"/>
</dbReference>
<feature type="non-terminal residue" evidence="2">
    <location>
        <position position="87"/>
    </location>
</feature>
<dbReference type="AlphaFoldDB" id="A0A3L8RW41"/>